<dbReference type="Gene3D" id="3.30.1340.30">
    <property type="match status" value="1"/>
</dbReference>
<protein>
    <recommendedName>
        <fullName evidence="3">BON domain-containing protein</fullName>
    </recommendedName>
</protein>
<name>A0A1E5QQH4_9CYAN</name>
<evidence type="ECO:0000256" key="2">
    <source>
        <dbReference type="SAM" id="SignalP"/>
    </source>
</evidence>
<feature type="domain" description="BON" evidence="3">
    <location>
        <begin position="76"/>
        <end position="146"/>
    </location>
</feature>
<evidence type="ECO:0000256" key="1">
    <source>
        <dbReference type="SAM" id="MobiDB-lite"/>
    </source>
</evidence>
<dbReference type="STRING" id="1781255.BH720_01550"/>
<accession>A0A1E5QQH4</accession>
<feature type="region of interest" description="Disordered" evidence="1">
    <location>
        <begin position="27"/>
        <end position="90"/>
    </location>
</feature>
<proteinExistence type="predicted"/>
<dbReference type="RefSeq" id="WP_069965393.1">
    <property type="nucleotide sequence ID" value="NZ_CM124774.1"/>
</dbReference>
<dbReference type="InterPro" id="IPR007055">
    <property type="entry name" value="BON_dom"/>
</dbReference>
<dbReference type="AlphaFoldDB" id="A0A1E5QQH4"/>
<evidence type="ECO:0000313" key="4">
    <source>
        <dbReference type="EMBL" id="OEJ76906.1"/>
    </source>
</evidence>
<gene>
    <name evidence="4" type="ORF">BH720_01550</name>
</gene>
<dbReference type="EMBL" id="MJGC01000022">
    <property type="protein sequence ID" value="OEJ76906.1"/>
    <property type="molecule type" value="Genomic_DNA"/>
</dbReference>
<comment type="caution">
    <text evidence="4">The sequence shown here is derived from an EMBL/GenBank/DDBJ whole genome shotgun (WGS) entry which is preliminary data.</text>
</comment>
<evidence type="ECO:0000259" key="3">
    <source>
        <dbReference type="PROSITE" id="PS50914"/>
    </source>
</evidence>
<feature type="chain" id="PRO_5009184423" description="BON domain-containing protein" evidence="2">
    <location>
        <begin position="20"/>
        <end position="151"/>
    </location>
</feature>
<sequence>MKKIFPVLLGGALLLGAVACTDGAQTSGNAPSNTNEVGEELQAQENLEDATSDTRQAQIESDERARQDRQGTLGNEGEVSDGDIESLVRNNLETNLPTSQLLVESEDGVVTVAGQVATQQDLERIETLTKEVRGVKSVQVNAQVGTPAAGQ</sequence>
<dbReference type="OrthoDB" id="456897at2"/>
<feature type="signal peptide" evidence="2">
    <location>
        <begin position="1"/>
        <end position="19"/>
    </location>
</feature>
<dbReference type="PROSITE" id="PS51257">
    <property type="entry name" value="PROKAR_LIPOPROTEIN"/>
    <property type="match status" value="1"/>
</dbReference>
<organism evidence="4">
    <name type="scientific">Desertifilum tharense IPPAS B-1220</name>
    <dbReference type="NCBI Taxonomy" id="1781255"/>
    <lineage>
        <taxon>Bacteria</taxon>
        <taxon>Bacillati</taxon>
        <taxon>Cyanobacteriota</taxon>
        <taxon>Cyanophyceae</taxon>
        <taxon>Desertifilales</taxon>
        <taxon>Desertifilaceae</taxon>
        <taxon>Desertifilum</taxon>
    </lineage>
</organism>
<feature type="compositionally biased region" description="Polar residues" evidence="1">
    <location>
        <begin position="27"/>
        <end position="36"/>
    </location>
</feature>
<reference evidence="4" key="1">
    <citation type="submission" date="2016-09" db="EMBL/GenBank/DDBJ databases">
        <title>Draft genome of thermotolerant cyanobacterium Desertifilum sp. strain IPPAS B-1220.</title>
        <authorList>
            <person name="Sinetova M.A."/>
            <person name="Bolakhan K."/>
            <person name="Zayadan B.K."/>
            <person name="Mironov K.S."/>
            <person name="Ustinova V."/>
            <person name="Kupriyanova E.V."/>
            <person name="Sidorov R.A."/>
            <person name="Skrypnik A.N."/>
            <person name="Gogoleva N.E."/>
            <person name="Gogolev Y.V."/>
            <person name="Los D.A."/>
        </authorList>
    </citation>
    <scope>NUCLEOTIDE SEQUENCE [LARGE SCALE GENOMIC DNA]</scope>
    <source>
        <strain evidence="4">IPPAS B-1220</strain>
    </source>
</reference>
<keyword evidence="2" id="KW-0732">Signal</keyword>
<dbReference type="Pfam" id="PF04972">
    <property type="entry name" value="BON"/>
    <property type="match status" value="1"/>
</dbReference>
<dbReference type="PROSITE" id="PS50914">
    <property type="entry name" value="BON"/>
    <property type="match status" value="1"/>
</dbReference>